<feature type="region of interest" description="Disordered" evidence="1">
    <location>
        <begin position="276"/>
        <end position="309"/>
    </location>
</feature>
<sequence length="503" mass="51762">MAGLPGSILSISFLNSPSSSSTATSSVSSSTSLAFPFYFNTVAEMWTCGEATVTWNYLGSASGLKLGITNDGVMQKAAPTHSLSDGTSSSTSTASASGLVRRQTSSTSVPTINQTLVTQLDPFAYNWTWSKVDVPQGWYVMEAFMGSSSAQSTSFFVNNGTDVSCLIGSTPSSSSSSPASATSASSAASSSSSAIVAPVSGSSRSSHAGAIAGGVVGGVAFVSALLAALLFWFCRRRPSRARARALGTETGIGGSNAKWSGLATITLGSVKKARHTSDSADALSKNAHDPPPSAVPSQLGHTPTGSDEQLHSFAEEKVVVPSNVAPAAMPFVLPPTKRASSSSSVANVGNQYRSRSSSQRALSSPDPPRSGHHNTPSIESIAHTRLGRPVSYAVGHGSSPAEMIPLERAGTTAARRAVRKPVPRYDSSDFAEPSSPPPAKIAYGTPESGFEGGQSSGSVRGHGSSSSSSSTVESMPKLHHQPSFGHMRPMRVMMPDMPPPCAD</sequence>
<name>A0A4S4M3M8_9AGAM</name>
<keyword evidence="2" id="KW-0812">Transmembrane</keyword>
<feature type="region of interest" description="Disordered" evidence="1">
    <location>
        <begin position="333"/>
        <end position="503"/>
    </location>
</feature>
<evidence type="ECO:0000256" key="2">
    <source>
        <dbReference type="SAM" id="Phobius"/>
    </source>
</evidence>
<dbReference type="OrthoDB" id="3266934at2759"/>
<feature type="compositionally biased region" description="Low complexity" evidence="1">
    <location>
        <begin position="82"/>
        <end position="99"/>
    </location>
</feature>
<evidence type="ECO:0000313" key="3">
    <source>
        <dbReference type="EMBL" id="THH18841.1"/>
    </source>
</evidence>
<accession>A0A4S4M3M8</accession>
<feature type="region of interest" description="Disordered" evidence="1">
    <location>
        <begin position="77"/>
        <end position="106"/>
    </location>
</feature>
<dbReference type="EMBL" id="SGPL01000062">
    <property type="protein sequence ID" value="THH18841.1"/>
    <property type="molecule type" value="Genomic_DNA"/>
</dbReference>
<reference evidence="3 4" key="1">
    <citation type="submission" date="2019-02" db="EMBL/GenBank/DDBJ databases">
        <title>Genome sequencing of the rare red list fungi Bondarzewia mesenterica.</title>
        <authorList>
            <person name="Buettner E."/>
            <person name="Kellner H."/>
        </authorList>
    </citation>
    <scope>NUCLEOTIDE SEQUENCE [LARGE SCALE GENOMIC DNA]</scope>
    <source>
        <strain evidence="3 4">DSM 108281</strain>
    </source>
</reference>
<evidence type="ECO:0000313" key="4">
    <source>
        <dbReference type="Proteomes" id="UP000310158"/>
    </source>
</evidence>
<gene>
    <name evidence="3" type="ORF">EW146_g2200</name>
</gene>
<keyword evidence="2" id="KW-1133">Transmembrane helix</keyword>
<organism evidence="3 4">
    <name type="scientific">Bondarzewia mesenterica</name>
    <dbReference type="NCBI Taxonomy" id="1095465"/>
    <lineage>
        <taxon>Eukaryota</taxon>
        <taxon>Fungi</taxon>
        <taxon>Dikarya</taxon>
        <taxon>Basidiomycota</taxon>
        <taxon>Agaricomycotina</taxon>
        <taxon>Agaricomycetes</taxon>
        <taxon>Russulales</taxon>
        <taxon>Bondarzewiaceae</taxon>
        <taxon>Bondarzewia</taxon>
    </lineage>
</organism>
<keyword evidence="4" id="KW-1185">Reference proteome</keyword>
<dbReference type="AlphaFoldDB" id="A0A4S4M3M8"/>
<keyword evidence="2" id="KW-0472">Membrane</keyword>
<feature type="compositionally biased region" description="Polar residues" evidence="1">
    <location>
        <begin position="295"/>
        <end position="307"/>
    </location>
</feature>
<feature type="compositionally biased region" description="Low complexity" evidence="1">
    <location>
        <begin position="353"/>
        <end position="364"/>
    </location>
</feature>
<protein>
    <submittedName>
        <fullName evidence="3">Uncharacterized protein</fullName>
    </submittedName>
</protein>
<proteinExistence type="predicted"/>
<comment type="caution">
    <text evidence="3">The sequence shown here is derived from an EMBL/GenBank/DDBJ whole genome shotgun (WGS) entry which is preliminary data.</text>
</comment>
<feature type="transmembrane region" description="Helical" evidence="2">
    <location>
        <begin position="210"/>
        <end position="234"/>
    </location>
</feature>
<dbReference type="Proteomes" id="UP000310158">
    <property type="component" value="Unassembled WGS sequence"/>
</dbReference>
<feature type="compositionally biased region" description="Low complexity" evidence="1">
    <location>
        <begin position="456"/>
        <end position="470"/>
    </location>
</feature>
<evidence type="ECO:0000256" key="1">
    <source>
        <dbReference type="SAM" id="MobiDB-lite"/>
    </source>
</evidence>